<feature type="region of interest" description="Disordered" evidence="6">
    <location>
        <begin position="1"/>
        <end position="22"/>
    </location>
</feature>
<reference evidence="9 10" key="1">
    <citation type="journal article" date="2016" name="Nat. Commun.">
        <title>Ectomycorrhizal ecology is imprinted in the genome of the dominant symbiotic fungus Cenococcum geophilum.</title>
        <authorList>
            <consortium name="DOE Joint Genome Institute"/>
            <person name="Peter M."/>
            <person name="Kohler A."/>
            <person name="Ohm R.A."/>
            <person name="Kuo A."/>
            <person name="Krutzmann J."/>
            <person name="Morin E."/>
            <person name="Arend M."/>
            <person name="Barry K.W."/>
            <person name="Binder M."/>
            <person name="Choi C."/>
            <person name="Clum A."/>
            <person name="Copeland A."/>
            <person name="Grisel N."/>
            <person name="Haridas S."/>
            <person name="Kipfer T."/>
            <person name="LaButti K."/>
            <person name="Lindquist E."/>
            <person name="Lipzen A."/>
            <person name="Maire R."/>
            <person name="Meier B."/>
            <person name="Mihaltcheva S."/>
            <person name="Molinier V."/>
            <person name="Murat C."/>
            <person name="Poggeler S."/>
            <person name="Quandt C.A."/>
            <person name="Sperisen C."/>
            <person name="Tritt A."/>
            <person name="Tisserant E."/>
            <person name="Crous P.W."/>
            <person name="Henrissat B."/>
            <person name="Nehls U."/>
            <person name="Egli S."/>
            <person name="Spatafora J.W."/>
            <person name="Grigoriev I.V."/>
            <person name="Martin F.M."/>
        </authorList>
    </citation>
    <scope>NUCLEOTIDE SEQUENCE [LARGE SCALE GENOMIC DNA]</scope>
    <source>
        <strain evidence="9 10">CBS 207.34</strain>
    </source>
</reference>
<feature type="transmembrane region" description="Helical" evidence="7">
    <location>
        <begin position="135"/>
        <end position="155"/>
    </location>
</feature>
<evidence type="ECO:0000256" key="3">
    <source>
        <dbReference type="ARBA" id="ARBA00022692"/>
    </source>
</evidence>
<proteinExistence type="predicted"/>
<evidence type="ECO:0000256" key="1">
    <source>
        <dbReference type="ARBA" id="ARBA00004141"/>
    </source>
</evidence>
<feature type="transmembrane region" description="Helical" evidence="7">
    <location>
        <begin position="105"/>
        <end position="123"/>
    </location>
</feature>
<dbReference type="PANTHER" id="PTHR43791:SF3">
    <property type="entry name" value="MAJOR FACILITATOR SUPERFAMILY (MFS) PROFILE DOMAIN-CONTAINING PROTEIN"/>
    <property type="match status" value="1"/>
</dbReference>
<keyword evidence="4 7" id="KW-1133">Transmembrane helix</keyword>
<feature type="transmembrane region" description="Helical" evidence="7">
    <location>
        <begin position="69"/>
        <end position="93"/>
    </location>
</feature>
<dbReference type="GO" id="GO:0022857">
    <property type="term" value="F:transmembrane transporter activity"/>
    <property type="evidence" value="ECO:0007669"/>
    <property type="project" value="InterPro"/>
</dbReference>
<comment type="subcellular location">
    <subcellularLocation>
        <location evidence="1">Membrane</location>
        <topology evidence="1">Multi-pass membrane protein</topology>
    </subcellularLocation>
</comment>
<feature type="transmembrane region" description="Helical" evidence="7">
    <location>
        <begin position="199"/>
        <end position="217"/>
    </location>
</feature>
<evidence type="ECO:0000259" key="8">
    <source>
        <dbReference type="PROSITE" id="PS50850"/>
    </source>
</evidence>
<protein>
    <submittedName>
        <fullName evidence="9">MFS general substrate transporter</fullName>
    </submittedName>
</protein>
<feature type="transmembrane region" description="Helical" evidence="7">
    <location>
        <begin position="340"/>
        <end position="357"/>
    </location>
</feature>
<evidence type="ECO:0000256" key="5">
    <source>
        <dbReference type="ARBA" id="ARBA00023136"/>
    </source>
</evidence>
<evidence type="ECO:0000313" key="9">
    <source>
        <dbReference type="EMBL" id="OCL01879.1"/>
    </source>
</evidence>
<evidence type="ECO:0000256" key="7">
    <source>
        <dbReference type="SAM" id="Phobius"/>
    </source>
</evidence>
<keyword evidence="5 7" id="KW-0472">Membrane</keyword>
<dbReference type="InterPro" id="IPR011701">
    <property type="entry name" value="MFS"/>
</dbReference>
<keyword evidence="2" id="KW-0813">Transport</keyword>
<dbReference type="Pfam" id="PF07690">
    <property type="entry name" value="MFS_1"/>
    <property type="match status" value="1"/>
</dbReference>
<dbReference type="AlphaFoldDB" id="A0A8E2JM78"/>
<evidence type="ECO:0000313" key="10">
    <source>
        <dbReference type="Proteomes" id="UP000250140"/>
    </source>
</evidence>
<dbReference type="GO" id="GO:0016020">
    <property type="term" value="C:membrane"/>
    <property type="evidence" value="ECO:0007669"/>
    <property type="project" value="UniProtKB-SubCell"/>
</dbReference>
<dbReference type="PROSITE" id="PS50850">
    <property type="entry name" value="MFS"/>
    <property type="match status" value="1"/>
</dbReference>
<organism evidence="9 10">
    <name type="scientific">Glonium stellatum</name>
    <dbReference type="NCBI Taxonomy" id="574774"/>
    <lineage>
        <taxon>Eukaryota</taxon>
        <taxon>Fungi</taxon>
        <taxon>Dikarya</taxon>
        <taxon>Ascomycota</taxon>
        <taxon>Pezizomycotina</taxon>
        <taxon>Dothideomycetes</taxon>
        <taxon>Pleosporomycetidae</taxon>
        <taxon>Gloniales</taxon>
        <taxon>Gloniaceae</taxon>
        <taxon>Glonium</taxon>
    </lineage>
</organism>
<keyword evidence="3 7" id="KW-0812">Transmembrane</keyword>
<name>A0A8E2JM78_9PEZI</name>
<accession>A0A8E2JM78</accession>
<evidence type="ECO:0000256" key="6">
    <source>
        <dbReference type="SAM" id="MobiDB-lite"/>
    </source>
</evidence>
<feature type="transmembrane region" description="Helical" evidence="7">
    <location>
        <begin position="167"/>
        <end position="187"/>
    </location>
</feature>
<keyword evidence="10" id="KW-1185">Reference proteome</keyword>
<evidence type="ECO:0000256" key="2">
    <source>
        <dbReference type="ARBA" id="ARBA00022448"/>
    </source>
</evidence>
<dbReference type="Proteomes" id="UP000250140">
    <property type="component" value="Unassembled WGS sequence"/>
</dbReference>
<dbReference type="FunFam" id="1.20.1250.20:FF:000018">
    <property type="entry name" value="MFS transporter permease"/>
    <property type="match status" value="1"/>
</dbReference>
<feature type="transmembrane region" description="Helical" evidence="7">
    <location>
        <begin position="390"/>
        <end position="411"/>
    </location>
</feature>
<gene>
    <name evidence="9" type="ORF">AOQ84DRAFT_393363</name>
</gene>
<dbReference type="SUPFAM" id="SSF103473">
    <property type="entry name" value="MFS general substrate transporter"/>
    <property type="match status" value="1"/>
</dbReference>
<feature type="domain" description="Major facilitator superfamily (MFS) profile" evidence="8">
    <location>
        <begin position="69"/>
        <end position="483"/>
    </location>
</feature>
<feature type="transmembrane region" description="Helical" evidence="7">
    <location>
        <begin position="229"/>
        <end position="252"/>
    </location>
</feature>
<feature type="transmembrane region" description="Helical" evidence="7">
    <location>
        <begin position="299"/>
        <end position="320"/>
    </location>
</feature>
<dbReference type="EMBL" id="KV751040">
    <property type="protein sequence ID" value="OCL01879.1"/>
    <property type="molecule type" value="Genomic_DNA"/>
</dbReference>
<feature type="transmembrane region" description="Helical" evidence="7">
    <location>
        <begin position="423"/>
        <end position="444"/>
    </location>
</feature>
<dbReference type="InterPro" id="IPR020846">
    <property type="entry name" value="MFS_dom"/>
</dbReference>
<dbReference type="Gene3D" id="1.20.1250.20">
    <property type="entry name" value="MFS general substrate transporter like domains"/>
    <property type="match status" value="2"/>
</dbReference>
<dbReference type="InterPro" id="IPR036259">
    <property type="entry name" value="MFS_trans_sf"/>
</dbReference>
<dbReference type="OrthoDB" id="3639251at2759"/>
<dbReference type="PANTHER" id="PTHR43791">
    <property type="entry name" value="PERMEASE-RELATED"/>
    <property type="match status" value="1"/>
</dbReference>
<feature type="transmembrane region" description="Helical" evidence="7">
    <location>
        <begin position="456"/>
        <end position="478"/>
    </location>
</feature>
<feature type="transmembrane region" description="Helical" evidence="7">
    <location>
        <begin position="364"/>
        <end position="384"/>
    </location>
</feature>
<sequence length="501" mass="55315">MVKAAPQADGVRSSTEAPKFWSKDDEKRQVEYIELALSASLSPHATDLCTHGLTEAEQKKVIRKIDVRLLPILGLMYSISLVDRNNLGLALVAGMQEDLQLHTGTRYTIIVMVFFIAYILFEIPSNLVLPKAGPANWLAFLGVGFGSILIGMGFAKSWGTMALCRALLGMLEAGFLPGCTYLITCWYMRFEVGKRLAGFWILSVLTSGFSAIFAYILTLLKGKAGLNGWRWIFIIEGAITVAVCICGWFIIVDFPAKAKFLKPQERQFIIERINNDRGDAVEDKIDLKTVLRHLKDWKLYFWGINLMASTFPGYAYSYFLPVILKRGMGFSTTHSQLLSAPPYVLAAAITYTSGWLGDRYHVRGPLIAFHQLVTAVGMLITAFAKGNAVRYFGAFLGIGFLQYCIPGVLTFQANNIVSHSKRAVSSATCIIGGGVGGVLASVCFKSSESPKYTTGVFTTLAVSILSMACIAIMDIYFYRRNKAVKAGRKINEGLTDWFYTL</sequence>
<dbReference type="FunFam" id="1.20.1250.20:FF:000013">
    <property type="entry name" value="MFS general substrate transporter"/>
    <property type="match status" value="1"/>
</dbReference>
<evidence type="ECO:0000256" key="4">
    <source>
        <dbReference type="ARBA" id="ARBA00022989"/>
    </source>
</evidence>